<evidence type="ECO:0000256" key="5">
    <source>
        <dbReference type="ARBA" id="ARBA00022989"/>
    </source>
</evidence>
<feature type="transmembrane region" description="Helical" evidence="7">
    <location>
        <begin position="294"/>
        <end position="315"/>
    </location>
</feature>
<dbReference type="PANTHER" id="PTHR23513">
    <property type="entry name" value="INTEGRAL MEMBRANE EFFLUX PROTEIN-RELATED"/>
    <property type="match status" value="1"/>
</dbReference>
<dbReference type="Gene3D" id="1.20.1250.20">
    <property type="entry name" value="MFS general substrate transporter like domains"/>
    <property type="match status" value="1"/>
</dbReference>
<evidence type="ECO:0000313" key="10">
    <source>
        <dbReference type="Proteomes" id="UP000245396"/>
    </source>
</evidence>
<feature type="transmembrane region" description="Helical" evidence="7">
    <location>
        <begin position="353"/>
        <end position="372"/>
    </location>
</feature>
<accession>A0A316C553</accession>
<dbReference type="RefSeq" id="WP_109612749.1">
    <property type="nucleotide sequence ID" value="NZ_QGGG01000006.1"/>
</dbReference>
<reference evidence="9 10" key="1">
    <citation type="submission" date="2018-05" db="EMBL/GenBank/DDBJ databases">
        <title>Genomic Encyclopedia of Type Strains, Phase IV (KMG-IV): sequencing the most valuable type-strain genomes for metagenomic binning, comparative biology and taxonomic classification.</title>
        <authorList>
            <person name="Goeker M."/>
        </authorList>
    </citation>
    <scope>NUCLEOTIDE SEQUENCE [LARGE SCALE GENOMIC DNA]</scope>
    <source>
        <strain evidence="9 10">DSM 6986</strain>
    </source>
</reference>
<dbReference type="AlphaFoldDB" id="A0A316C553"/>
<dbReference type="PROSITE" id="PS50850">
    <property type="entry name" value="MFS"/>
    <property type="match status" value="1"/>
</dbReference>
<evidence type="ECO:0000259" key="8">
    <source>
        <dbReference type="PROSITE" id="PS50850"/>
    </source>
</evidence>
<dbReference type="STRING" id="1192868.GCA_000304395_03187"/>
<feature type="transmembrane region" description="Helical" evidence="7">
    <location>
        <begin position="263"/>
        <end position="282"/>
    </location>
</feature>
<sequence length="549" mass="60018">MKNHAAIERTSPLAPFKHRIFRSVWTASLASNFGGLIQSVAAAWMMTAISNSVDMVALVQASTALPIMLFSLASGAIADSFNRRKVMLTAQCFMLAVSVVLTFTSYLGVMTPWLLLTFTFLIGCGSALNSPSWQASVGDMVPRSDLPAAVALNSMGFNLTRSVGPAIGGVIVAAAGAAAAFAVNTVSYFALIFVLLRWKTPETQNTLPRETIGIAMTAGLRYVAMSPNIEKVLLRSFVFGFTAISMMAMLPLVARDIVQGGPLLYGVLFGAFGIGAVGGALISARLRQVLTTEWIVRLGFVGFAACAAIAGVSTMSWLTCTALLIGGASWVISLSLFNVTVQMSTPRWVVGRALSIYQTATFGGMALGSWIWGLVAEEYGPGQALLISAALMIAGAALGLKWFTLPEQTALNLDPLNRWKEPHLALDVKPRSGPITIMIEYTIREEDVSAFLDVMAERRRIRRRDGARQWTLSRDMENPELWMETYHTPTWVEYIRHNQRMTHADAFISERIRKLHSGTEPPRVHRMIERPTDWSVELVQPKPIIDLHH</sequence>
<dbReference type="InterPro" id="IPR010290">
    <property type="entry name" value="TM_effector"/>
</dbReference>
<dbReference type="SUPFAM" id="SSF103473">
    <property type="entry name" value="MFS general substrate transporter"/>
    <property type="match status" value="1"/>
</dbReference>
<keyword evidence="4 7" id="KW-0812">Transmembrane</keyword>
<keyword evidence="5 7" id="KW-1133">Transmembrane helix</keyword>
<dbReference type="GO" id="GO:0022857">
    <property type="term" value="F:transmembrane transporter activity"/>
    <property type="evidence" value="ECO:0007669"/>
    <property type="project" value="InterPro"/>
</dbReference>
<evidence type="ECO:0000256" key="6">
    <source>
        <dbReference type="ARBA" id="ARBA00023136"/>
    </source>
</evidence>
<feature type="transmembrane region" description="Helical" evidence="7">
    <location>
        <begin position="57"/>
        <end position="78"/>
    </location>
</feature>
<dbReference type="Pfam" id="PF05977">
    <property type="entry name" value="MFS_3"/>
    <property type="match status" value="1"/>
</dbReference>
<keyword evidence="6 7" id="KW-0472">Membrane</keyword>
<gene>
    <name evidence="9" type="ORF">C7441_10649</name>
</gene>
<feature type="transmembrane region" description="Helical" evidence="7">
    <location>
        <begin position="232"/>
        <end position="251"/>
    </location>
</feature>
<evidence type="ECO:0000256" key="4">
    <source>
        <dbReference type="ARBA" id="ARBA00022692"/>
    </source>
</evidence>
<proteinExistence type="predicted"/>
<dbReference type="InterPro" id="IPR036259">
    <property type="entry name" value="MFS_trans_sf"/>
</dbReference>
<evidence type="ECO:0000256" key="2">
    <source>
        <dbReference type="ARBA" id="ARBA00022448"/>
    </source>
</evidence>
<dbReference type="CDD" id="cd06173">
    <property type="entry name" value="MFS_MefA_like"/>
    <property type="match status" value="1"/>
</dbReference>
<feature type="domain" description="Major facilitator superfamily (MFS) profile" evidence="8">
    <location>
        <begin position="20"/>
        <end position="407"/>
    </location>
</feature>
<evidence type="ECO:0000256" key="7">
    <source>
        <dbReference type="SAM" id="Phobius"/>
    </source>
</evidence>
<feature type="transmembrane region" description="Helical" evidence="7">
    <location>
        <begin position="321"/>
        <end position="341"/>
    </location>
</feature>
<feature type="transmembrane region" description="Helical" evidence="7">
    <location>
        <begin position="384"/>
        <end position="403"/>
    </location>
</feature>
<protein>
    <submittedName>
        <fullName evidence="9">Putative MFS family arabinose efflux permease</fullName>
    </submittedName>
</protein>
<name>A0A316C553_PSESE</name>
<comment type="caution">
    <text evidence="9">The sequence shown here is derived from an EMBL/GenBank/DDBJ whole genome shotgun (WGS) entry which is preliminary data.</text>
</comment>
<feature type="transmembrane region" description="Helical" evidence="7">
    <location>
        <begin position="166"/>
        <end position="196"/>
    </location>
</feature>
<comment type="subcellular location">
    <subcellularLocation>
        <location evidence="1">Cell membrane</location>
        <topology evidence="1">Multi-pass membrane protein</topology>
    </subcellularLocation>
</comment>
<keyword evidence="10" id="KW-1185">Reference proteome</keyword>
<evidence type="ECO:0000256" key="1">
    <source>
        <dbReference type="ARBA" id="ARBA00004651"/>
    </source>
</evidence>
<keyword evidence="3" id="KW-1003">Cell membrane</keyword>
<evidence type="ECO:0000313" key="9">
    <source>
        <dbReference type="EMBL" id="PWJ84136.1"/>
    </source>
</evidence>
<dbReference type="GO" id="GO:0005886">
    <property type="term" value="C:plasma membrane"/>
    <property type="evidence" value="ECO:0007669"/>
    <property type="project" value="UniProtKB-SubCell"/>
</dbReference>
<dbReference type="EMBL" id="QGGG01000006">
    <property type="protein sequence ID" value="PWJ84136.1"/>
    <property type="molecule type" value="Genomic_DNA"/>
</dbReference>
<organism evidence="9 10">
    <name type="scientific">Pseudaminobacter salicylatoxidans</name>
    <dbReference type="NCBI Taxonomy" id="93369"/>
    <lineage>
        <taxon>Bacteria</taxon>
        <taxon>Pseudomonadati</taxon>
        <taxon>Pseudomonadota</taxon>
        <taxon>Alphaproteobacteria</taxon>
        <taxon>Hyphomicrobiales</taxon>
        <taxon>Phyllobacteriaceae</taxon>
        <taxon>Pseudaminobacter</taxon>
    </lineage>
</organism>
<keyword evidence="2" id="KW-0813">Transport</keyword>
<dbReference type="InterPro" id="IPR020846">
    <property type="entry name" value="MFS_dom"/>
</dbReference>
<dbReference type="Proteomes" id="UP000245396">
    <property type="component" value="Unassembled WGS sequence"/>
</dbReference>
<feature type="transmembrane region" description="Helical" evidence="7">
    <location>
        <begin position="20"/>
        <end position="45"/>
    </location>
</feature>
<dbReference type="PANTHER" id="PTHR23513:SF11">
    <property type="entry name" value="STAPHYLOFERRIN A TRANSPORTER"/>
    <property type="match status" value="1"/>
</dbReference>
<evidence type="ECO:0000256" key="3">
    <source>
        <dbReference type="ARBA" id="ARBA00022475"/>
    </source>
</evidence>
<dbReference type="OrthoDB" id="9809918at2"/>